<feature type="non-terminal residue" evidence="2">
    <location>
        <position position="28"/>
    </location>
</feature>
<accession>A0A834HMK8</accession>
<name>A0A834HMK8_RHYFE</name>
<keyword evidence="3" id="KW-1185">Reference proteome</keyword>
<comment type="caution">
    <text evidence="2">The sequence shown here is derived from an EMBL/GenBank/DDBJ whole genome shotgun (WGS) entry which is preliminary data.</text>
</comment>
<reference evidence="2" key="1">
    <citation type="submission" date="2020-08" db="EMBL/GenBank/DDBJ databases">
        <title>Genome sequencing and assembly of the red palm weevil Rhynchophorus ferrugineus.</title>
        <authorList>
            <person name="Dias G.B."/>
            <person name="Bergman C.M."/>
            <person name="Manee M."/>
        </authorList>
    </citation>
    <scope>NUCLEOTIDE SEQUENCE</scope>
    <source>
        <strain evidence="2">AA-2017</strain>
        <tissue evidence="2">Whole larva</tissue>
    </source>
</reference>
<evidence type="ECO:0000313" key="3">
    <source>
        <dbReference type="Proteomes" id="UP000625711"/>
    </source>
</evidence>
<gene>
    <name evidence="2" type="ORF">GWI33_000634</name>
</gene>
<organism evidence="2 3">
    <name type="scientific">Rhynchophorus ferrugineus</name>
    <name type="common">Red palm weevil</name>
    <name type="synonym">Curculio ferrugineus</name>
    <dbReference type="NCBI Taxonomy" id="354439"/>
    <lineage>
        <taxon>Eukaryota</taxon>
        <taxon>Metazoa</taxon>
        <taxon>Ecdysozoa</taxon>
        <taxon>Arthropoda</taxon>
        <taxon>Hexapoda</taxon>
        <taxon>Insecta</taxon>
        <taxon>Pterygota</taxon>
        <taxon>Neoptera</taxon>
        <taxon>Endopterygota</taxon>
        <taxon>Coleoptera</taxon>
        <taxon>Polyphaga</taxon>
        <taxon>Cucujiformia</taxon>
        <taxon>Curculionidae</taxon>
        <taxon>Dryophthorinae</taxon>
        <taxon>Rhynchophorus</taxon>
    </lineage>
</organism>
<feature type="region of interest" description="Disordered" evidence="1">
    <location>
        <begin position="1"/>
        <end position="28"/>
    </location>
</feature>
<dbReference type="Proteomes" id="UP000625711">
    <property type="component" value="Unassembled WGS sequence"/>
</dbReference>
<evidence type="ECO:0000313" key="2">
    <source>
        <dbReference type="EMBL" id="KAF7264108.1"/>
    </source>
</evidence>
<sequence length="28" mass="3426">MKQPQVQQPENKEPTREELENEFRLDDP</sequence>
<evidence type="ECO:0000256" key="1">
    <source>
        <dbReference type="SAM" id="MobiDB-lite"/>
    </source>
</evidence>
<protein>
    <submittedName>
        <fullName evidence="2">Uncharacterized protein</fullName>
    </submittedName>
</protein>
<proteinExistence type="predicted"/>
<dbReference type="AlphaFoldDB" id="A0A834HMK8"/>
<dbReference type="EMBL" id="JAACXV010018238">
    <property type="protein sequence ID" value="KAF7264108.1"/>
    <property type="molecule type" value="Genomic_DNA"/>
</dbReference>
<feature type="compositionally biased region" description="Basic and acidic residues" evidence="1">
    <location>
        <begin position="10"/>
        <end position="28"/>
    </location>
</feature>